<sequence length="73" mass="8120">MGTGGILPRSDNGKVHDIMTLRNDPRREIRRYLSLGATNQCNATCLQIAGNYVNCGTRRAQGFDLCRVFAHPQ</sequence>
<reference evidence="1" key="1">
    <citation type="submission" date="2020-05" db="EMBL/GenBank/DDBJ databases">
        <authorList>
            <person name="Chiriac C."/>
            <person name="Salcher M."/>
            <person name="Ghai R."/>
            <person name="Kavagutti S V."/>
        </authorList>
    </citation>
    <scope>NUCLEOTIDE SEQUENCE</scope>
</reference>
<proteinExistence type="predicted"/>
<accession>A0A6J6BEW6</accession>
<protein>
    <submittedName>
        <fullName evidence="1">Unannotated protein</fullName>
    </submittedName>
</protein>
<dbReference type="AlphaFoldDB" id="A0A6J6BEW6"/>
<organism evidence="1">
    <name type="scientific">freshwater metagenome</name>
    <dbReference type="NCBI Taxonomy" id="449393"/>
    <lineage>
        <taxon>unclassified sequences</taxon>
        <taxon>metagenomes</taxon>
        <taxon>ecological metagenomes</taxon>
    </lineage>
</organism>
<evidence type="ECO:0000313" key="1">
    <source>
        <dbReference type="EMBL" id="CAB4536933.1"/>
    </source>
</evidence>
<name>A0A6J6BEW6_9ZZZZ</name>
<dbReference type="EMBL" id="CAEZSL010000030">
    <property type="protein sequence ID" value="CAB4536933.1"/>
    <property type="molecule type" value="Genomic_DNA"/>
</dbReference>
<gene>
    <name evidence="1" type="ORF">UFOPK1421_00418</name>
</gene>